<dbReference type="RefSeq" id="WP_006824687.1">
    <property type="nucleotide sequence ID" value="NZ_AOIL01000013.1"/>
</dbReference>
<feature type="region of interest" description="Disordered" evidence="1">
    <location>
        <begin position="243"/>
        <end position="323"/>
    </location>
</feature>
<evidence type="ECO:0000256" key="1">
    <source>
        <dbReference type="SAM" id="MobiDB-lite"/>
    </source>
</evidence>
<feature type="region of interest" description="Disordered" evidence="1">
    <location>
        <begin position="156"/>
        <end position="181"/>
    </location>
</feature>
<dbReference type="PATRIC" id="fig|1230458.4.peg.826"/>
<dbReference type="EMBL" id="AOIL01000013">
    <property type="protein sequence ID" value="ELY95441.1"/>
    <property type="molecule type" value="Genomic_DNA"/>
</dbReference>
<keyword evidence="3" id="KW-1185">Reference proteome</keyword>
<proteinExistence type="predicted"/>
<sequence length="323" mass="34831">MSDDAPADVDLGTILDDAEDALDELEHTLGAGDGEEGGDGDNSADSSLSDLDDLDDLDDETLSALADNVETLSKLATEVADLLETLDLSDLPEAVDADEFIAAIDAGEIPTALADDTGVGDVVDFTHLFRAIDLLDAWDATDIGELWETKRELEALTDDGGDGDDDLLDGLDLGGDDGGDDDLLDVDADPAELLGDIDVMDDPEAYQVAIQQTAMEGIDSFREALLETHAKFAKLHEFNREKMRRQDTSVNSRNPTAASTMPAARADVASGVNHSTVPQQVRLSTAPSRKRIYGKRFERERKKRQQRQQNQQRQQETGGDGGD</sequence>
<evidence type="ECO:0000313" key="2">
    <source>
        <dbReference type="EMBL" id="ELY95441.1"/>
    </source>
</evidence>
<organism evidence="2 3">
    <name type="scientific">Natrialba taiwanensis DSM 12281</name>
    <dbReference type="NCBI Taxonomy" id="1230458"/>
    <lineage>
        <taxon>Archaea</taxon>
        <taxon>Methanobacteriati</taxon>
        <taxon>Methanobacteriota</taxon>
        <taxon>Stenosarchaea group</taxon>
        <taxon>Halobacteria</taxon>
        <taxon>Halobacteriales</taxon>
        <taxon>Natrialbaceae</taxon>
        <taxon>Natrialba</taxon>
    </lineage>
</organism>
<reference evidence="2 3" key="1">
    <citation type="journal article" date="2014" name="PLoS Genet.">
        <title>Phylogenetically driven sequencing of extremely halophilic archaea reveals strategies for static and dynamic osmo-response.</title>
        <authorList>
            <person name="Becker E.A."/>
            <person name="Seitzer P.M."/>
            <person name="Tritt A."/>
            <person name="Larsen D."/>
            <person name="Krusor M."/>
            <person name="Yao A.I."/>
            <person name="Wu D."/>
            <person name="Madern D."/>
            <person name="Eisen J.A."/>
            <person name="Darling A.E."/>
            <person name="Facciotti M.T."/>
        </authorList>
    </citation>
    <scope>NUCLEOTIDE SEQUENCE [LARGE SCALE GENOMIC DNA]</scope>
    <source>
        <strain evidence="2 3">DSM 12281</strain>
    </source>
</reference>
<dbReference type="AlphaFoldDB" id="M0AAM2"/>
<protein>
    <submittedName>
        <fullName evidence="2">Uncharacterized protein</fullName>
    </submittedName>
</protein>
<accession>M0AAM2</accession>
<comment type="caution">
    <text evidence="2">The sequence shown here is derived from an EMBL/GenBank/DDBJ whole genome shotgun (WGS) entry which is preliminary data.</text>
</comment>
<feature type="compositionally biased region" description="Polar residues" evidence="1">
    <location>
        <begin position="248"/>
        <end position="259"/>
    </location>
</feature>
<dbReference type="OrthoDB" id="214278at2157"/>
<feature type="compositionally biased region" description="Polar residues" evidence="1">
    <location>
        <begin position="272"/>
        <end position="287"/>
    </location>
</feature>
<dbReference type="Proteomes" id="UP000011648">
    <property type="component" value="Unassembled WGS sequence"/>
</dbReference>
<gene>
    <name evidence="2" type="ORF">C484_04100</name>
</gene>
<feature type="region of interest" description="Disordered" evidence="1">
    <location>
        <begin position="27"/>
        <end position="48"/>
    </location>
</feature>
<evidence type="ECO:0000313" key="3">
    <source>
        <dbReference type="Proteomes" id="UP000011648"/>
    </source>
</evidence>
<dbReference type="STRING" id="1230458.C484_04100"/>
<name>M0AAM2_9EURY</name>
<feature type="compositionally biased region" description="Low complexity" evidence="1">
    <location>
        <begin position="307"/>
        <end position="316"/>
    </location>
</feature>